<reference evidence="5 6" key="1">
    <citation type="journal article" date="2014" name="Genome Biol. Evol.">
        <title>Molecular evolution of the substrate utilization strategies and putative virulence factors in mosquito-associated Spiroplasma species.</title>
        <authorList>
            <person name="Chang T.H."/>
            <person name="Lo W.S."/>
            <person name="Ku C."/>
            <person name="Chen L.L."/>
            <person name="Kuo C.H."/>
        </authorList>
    </citation>
    <scope>NUCLEOTIDE SEQUENCE [LARGE SCALE GENOMIC DNA]</scope>
    <source>
        <strain evidence="5">Ar-1343</strain>
    </source>
</reference>
<protein>
    <submittedName>
        <fullName evidence="5">Restriction endonuclease subunit S</fullName>
    </submittedName>
</protein>
<dbReference type="Gene3D" id="3.90.220.20">
    <property type="entry name" value="DNA methylase specificity domains"/>
    <property type="match status" value="2"/>
</dbReference>
<dbReference type="PATRIC" id="fig|1276257.3.peg.434"/>
<dbReference type="EMBL" id="CP006934">
    <property type="protein sequence ID" value="AHI53832.1"/>
    <property type="molecule type" value="Genomic_DNA"/>
</dbReference>
<evidence type="ECO:0000256" key="3">
    <source>
        <dbReference type="ARBA" id="ARBA00023125"/>
    </source>
</evidence>
<comment type="similarity">
    <text evidence="1">Belongs to the type-I restriction system S methylase family.</text>
</comment>
<evidence type="ECO:0000313" key="6">
    <source>
        <dbReference type="Proteomes" id="UP000019265"/>
    </source>
</evidence>
<name>W6A9W4_9MOLU</name>
<keyword evidence="6" id="KW-1185">Reference proteome</keyword>
<keyword evidence="5" id="KW-0378">Hydrolase</keyword>
<organism evidence="5 6">
    <name type="scientific">Spiroplasma sabaudiense Ar-1343</name>
    <dbReference type="NCBI Taxonomy" id="1276257"/>
    <lineage>
        <taxon>Bacteria</taxon>
        <taxon>Bacillati</taxon>
        <taxon>Mycoplasmatota</taxon>
        <taxon>Mollicutes</taxon>
        <taxon>Entomoplasmatales</taxon>
        <taxon>Spiroplasmataceae</taxon>
        <taxon>Spiroplasma</taxon>
    </lineage>
</organism>
<dbReference type="RefSeq" id="WP_025250971.1">
    <property type="nucleotide sequence ID" value="NZ_CP006934.1"/>
</dbReference>
<dbReference type="SUPFAM" id="SSF116734">
    <property type="entry name" value="DNA methylase specificity domain"/>
    <property type="match status" value="2"/>
</dbReference>
<evidence type="ECO:0000259" key="4">
    <source>
        <dbReference type="Pfam" id="PF01420"/>
    </source>
</evidence>
<sequence length="345" mass="40055">MAIYKLGEICFSVSETSKAELPIYTLNTSDLLRNEVNPVFENEKILGQFKKTAKKSDILFSEIRPGNGRWALLNEDLKNCLISTKILVLRCISKIILPKFLYLLITCKINKEIVKIAENRSGTFPQITFTEISRIELEVPSLEEQQNIIDIIEPIEKIERLILEINEKLISLIKNMREKNDFELINNLVVKEKNAKKNINQISAKILKKQNPVISGFEQPNTYKTNSFYAPQGTFLFCSIRTYQKKFGIMPYEADYNGTLFAYKVIKNQTSLLHSLLNNKIWLDFDSLSKGTKMPVLSEEDFLKKIKIPLVEFEIKNIFDFFIKINRTLLKIEYLKNNLIKILIK</sequence>
<dbReference type="STRING" id="1276257.SSABA_v1c04230"/>
<dbReference type="Pfam" id="PF01420">
    <property type="entry name" value="Methylase_S"/>
    <property type="match status" value="1"/>
</dbReference>
<dbReference type="GO" id="GO:0004519">
    <property type="term" value="F:endonuclease activity"/>
    <property type="evidence" value="ECO:0007669"/>
    <property type="project" value="UniProtKB-KW"/>
</dbReference>
<dbReference type="InterPro" id="IPR052021">
    <property type="entry name" value="Type-I_RS_S_subunit"/>
</dbReference>
<dbReference type="REBASE" id="78884">
    <property type="entry name" value="S2.Ssa1343ORF4200P"/>
</dbReference>
<dbReference type="Proteomes" id="UP000019265">
    <property type="component" value="Chromosome"/>
</dbReference>
<feature type="domain" description="Type I restriction modification DNA specificity" evidence="4">
    <location>
        <begin position="26"/>
        <end position="167"/>
    </location>
</feature>
<dbReference type="GO" id="GO:0003677">
    <property type="term" value="F:DNA binding"/>
    <property type="evidence" value="ECO:0007669"/>
    <property type="project" value="UniProtKB-KW"/>
</dbReference>
<dbReference type="eggNOG" id="COG0732">
    <property type="taxonomic scope" value="Bacteria"/>
</dbReference>
<evidence type="ECO:0000313" key="5">
    <source>
        <dbReference type="EMBL" id="AHI53832.1"/>
    </source>
</evidence>
<accession>W6A9W4</accession>
<keyword evidence="2" id="KW-0680">Restriction system</keyword>
<evidence type="ECO:0000256" key="2">
    <source>
        <dbReference type="ARBA" id="ARBA00022747"/>
    </source>
</evidence>
<proteinExistence type="inferred from homology"/>
<dbReference type="PANTHER" id="PTHR30408:SF13">
    <property type="entry name" value="TYPE I RESTRICTION ENZYME HINDI SPECIFICITY SUBUNIT"/>
    <property type="match status" value="1"/>
</dbReference>
<dbReference type="KEGG" id="ssab:SSABA_v1c04230"/>
<gene>
    <name evidence="5" type="ORF">SSABA_v1c04230</name>
</gene>
<keyword evidence="5" id="KW-0255">Endonuclease</keyword>
<dbReference type="HOGENOM" id="CLU_803883_0_0_14"/>
<keyword evidence="3" id="KW-0238">DNA-binding</keyword>
<dbReference type="PANTHER" id="PTHR30408">
    <property type="entry name" value="TYPE-1 RESTRICTION ENZYME ECOKI SPECIFICITY PROTEIN"/>
    <property type="match status" value="1"/>
</dbReference>
<evidence type="ECO:0000256" key="1">
    <source>
        <dbReference type="ARBA" id="ARBA00010923"/>
    </source>
</evidence>
<dbReference type="GO" id="GO:0009307">
    <property type="term" value="P:DNA restriction-modification system"/>
    <property type="evidence" value="ECO:0007669"/>
    <property type="project" value="UniProtKB-KW"/>
</dbReference>
<dbReference type="OrthoDB" id="9811611at2"/>
<dbReference type="AlphaFoldDB" id="W6A9W4"/>
<keyword evidence="5" id="KW-0540">Nuclease</keyword>
<dbReference type="InterPro" id="IPR044946">
    <property type="entry name" value="Restrct_endonuc_typeI_TRD_sf"/>
</dbReference>
<dbReference type="InterPro" id="IPR000055">
    <property type="entry name" value="Restrct_endonuc_typeI_TRD"/>
</dbReference>